<dbReference type="PANTHER" id="PTHR34472">
    <property type="entry name" value="SULFUR CARRIER PROTEIN THIS"/>
    <property type="match status" value="1"/>
</dbReference>
<dbReference type="SUPFAM" id="SSF54285">
    <property type="entry name" value="MoaD/ThiS"/>
    <property type="match status" value="1"/>
</dbReference>
<dbReference type="InterPro" id="IPR012675">
    <property type="entry name" value="Beta-grasp_dom_sf"/>
</dbReference>
<sequence length="66" mass="7156">MQVIVNDEPVTVSPHTHLADLITQLELPSQGIAAAVNQQVVNRQRWDDYALQANDSITLFSVVAGG</sequence>
<dbReference type="RefSeq" id="WP_273641806.1">
    <property type="nucleotide sequence ID" value="NZ_JAQQXP010000002.1"/>
</dbReference>
<evidence type="ECO:0000313" key="2">
    <source>
        <dbReference type="Proteomes" id="UP001218788"/>
    </source>
</evidence>
<dbReference type="PANTHER" id="PTHR34472:SF1">
    <property type="entry name" value="SULFUR CARRIER PROTEIN THIS"/>
    <property type="match status" value="1"/>
</dbReference>
<dbReference type="Gene3D" id="3.10.20.30">
    <property type="match status" value="1"/>
</dbReference>
<dbReference type="Pfam" id="PF02597">
    <property type="entry name" value="ThiS"/>
    <property type="match status" value="1"/>
</dbReference>
<dbReference type="CDD" id="cd00565">
    <property type="entry name" value="Ubl_ThiS"/>
    <property type="match status" value="1"/>
</dbReference>
<dbReference type="InterPro" id="IPR010035">
    <property type="entry name" value="Thi_S"/>
</dbReference>
<dbReference type="InterPro" id="IPR016155">
    <property type="entry name" value="Mopterin_synth/thiamin_S_b"/>
</dbReference>
<protein>
    <submittedName>
        <fullName evidence="1">Sulfur carrier protein ThiS</fullName>
    </submittedName>
</protein>
<gene>
    <name evidence="1" type="primary">thiS</name>
    <name evidence="1" type="ORF">OIK42_14780</name>
</gene>
<dbReference type="Proteomes" id="UP001218788">
    <property type="component" value="Unassembled WGS sequence"/>
</dbReference>
<reference evidence="1 2" key="1">
    <citation type="submission" date="2022-10" db="EMBL/GenBank/DDBJ databases">
        <title>Alteromonas sp. chi3 Genome sequencing.</title>
        <authorList>
            <person name="Park S."/>
        </authorList>
    </citation>
    <scope>NUCLEOTIDE SEQUENCE [LARGE SCALE GENOMIC DNA]</scope>
    <source>
        <strain evidence="2">chi3</strain>
    </source>
</reference>
<name>A0ABT5L4Q1_9ALTE</name>
<organism evidence="1 2">
    <name type="scientific">Alteromonas gilva</name>
    <dbReference type="NCBI Taxonomy" id="2987522"/>
    <lineage>
        <taxon>Bacteria</taxon>
        <taxon>Pseudomonadati</taxon>
        <taxon>Pseudomonadota</taxon>
        <taxon>Gammaproteobacteria</taxon>
        <taxon>Alteromonadales</taxon>
        <taxon>Alteromonadaceae</taxon>
        <taxon>Alteromonas/Salinimonas group</taxon>
        <taxon>Alteromonas</taxon>
    </lineage>
</organism>
<keyword evidence="2" id="KW-1185">Reference proteome</keyword>
<proteinExistence type="predicted"/>
<dbReference type="NCBIfam" id="TIGR01683">
    <property type="entry name" value="thiS"/>
    <property type="match status" value="1"/>
</dbReference>
<comment type="caution">
    <text evidence="1">The sequence shown here is derived from an EMBL/GenBank/DDBJ whole genome shotgun (WGS) entry which is preliminary data.</text>
</comment>
<dbReference type="EMBL" id="JAQQXP010000002">
    <property type="protein sequence ID" value="MDC8832021.1"/>
    <property type="molecule type" value="Genomic_DNA"/>
</dbReference>
<evidence type="ECO:0000313" key="1">
    <source>
        <dbReference type="EMBL" id="MDC8832021.1"/>
    </source>
</evidence>
<dbReference type="InterPro" id="IPR003749">
    <property type="entry name" value="ThiS/MoaD-like"/>
</dbReference>
<accession>A0ABT5L4Q1</accession>